<dbReference type="OrthoDB" id="10680527at2759"/>
<keyword evidence="3" id="KW-1185">Reference proteome</keyword>
<feature type="compositionally biased region" description="Pro residues" evidence="1">
    <location>
        <begin position="33"/>
        <end position="44"/>
    </location>
</feature>
<feature type="compositionally biased region" description="Polar residues" evidence="1">
    <location>
        <begin position="50"/>
        <end position="61"/>
    </location>
</feature>
<feature type="compositionally biased region" description="Polar residues" evidence="1">
    <location>
        <begin position="90"/>
        <end position="100"/>
    </location>
</feature>
<gene>
    <name evidence="2" type="ORF">EST38_g10251</name>
</gene>
<feature type="compositionally biased region" description="Low complexity" evidence="1">
    <location>
        <begin position="106"/>
        <end position="117"/>
    </location>
</feature>
<evidence type="ECO:0000313" key="2">
    <source>
        <dbReference type="EMBL" id="RXW15597.1"/>
    </source>
</evidence>
<feature type="region of interest" description="Disordered" evidence="1">
    <location>
        <begin position="1"/>
        <end position="136"/>
    </location>
</feature>
<name>A0A4Q2D7V0_9AGAR</name>
<reference evidence="2 3" key="1">
    <citation type="submission" date="2019-01" db="EMBL/GenBank/DDBJ databases">
        <title>Draft genome sequence of Psathyrella aberdarensis IHI B618.</title>
        <authorList>
            <person name="Buettner E."/>
            <person name="Kellner H."/>
        </authorList>
    </citation>
    <scope>NUCLEOTIDE SEQUENCE [LARGE SCALE GENOMIC DNA]</scope>
    <source>
        <strain evidence="2 3">IHI B618</strain>
    </source>
</reference>
<dbReference type="Proteomes" id="UP000290288">
    <property type="component" value="Unassembled WGS sequence"/>
</dbReference>
<dbReference type="AlphaFoldDB" id="A0A4Q2D7V0"/>
<evidence type="ECO:0000313" key="3">
    <source>
        <dbReference type="Proteomes" id="UP000290288"/>
    </source>
</evidence>
<dbReference type="EMBL" id="SDEE01000533">
    <property type="protein sequence ID" value="RXW15597.1"/>
    <property type="molecule type" value="Genomic_DNA"/>
</dbReference>
<protein>
    <submittedName>
        <fullName evidence="2">Uncharacterized protein</fullName>
    </submittedName>
</protein>
<proteinExistence type="predicted"/>
<organism evidence="2 3">
    <name type="scientific">Candolleomyces aberdarensis</name>
    <dbReference type="NCBI Taxonomy" id="2316362"/>
    <lineage>
        <taxon>Eukaryota</taxon>
        <taxon>Fungi</taxon>
        <taxon>Dikarya</taxon>
        <taxon>Basidiomycota</taxon>
        <taxon>Agaricomycotina</taxon>
        <taxon>Agaricomycetes</taxon>
        <taxon>Agaricomycetidae</taxon>
        <taxon>Agaricales</taxon>
        <taxon>Agaricineae</taxon>
        <taxon>Psathyrellaceae</taxon>
        <taxon>Candolleomyces</taxon>
    </lineage>
</organism>
<sequence length="235" mass="25275">MQASFGALQQHATSPPSIHNPAPQGHLFSAPPYGYPYHPPPGWPFYPQQAHPNQNTSSPGQVSGPPTGPPIPATNMAYFHPSVPVPGQAEGNTAASSVAPNSVFLPTPSMTPSASTSVEKGNELTSDESNIRPTLDLPLFTPAVPFPPSTSPPAHAQSLYVIPVEGKHSADDIIRELVQVEGRISDLGHHQQEAKAQIKWLHTHSSLISDAIKAQVRKEMERCKAEMADYFECGW</sequence>
<accession>A0A4Q2D7V0</accession>
<comment type="caution">
    <text evidence="2">The sequence shown here is derived from an EMBL/GenBank/DDBJ whole genome shotgun (WGS) entry which is preliminary data.</text>
</comment>
<evidence type="ECO:0000256" key="1">
    <source>
        <dbReference type="SAM" id="MobiDB-lite"/>
    </source>
</evidence>
<feature type="compositionally biased region" description="Polar residues" evidence="1">
    <location>
        <begin position="123"/>
        <end position="132"/>
    </location>
</feature>